<reference evidence="1 2" key="1">
    <citation type="journal article" date="2006" name="Mol. Plant Microbe Interact.">
        <title>Identification of open reading frames unique to a select agent: Ralstonia solanacearum race 3 biovar 2.</title>
        <authorList>
            <person name="Gabriel D.W."/>
            <person name="Allen C."/>
            <person name="Schell M."/>
            <person name="Denny T.P."/>
            <person name="Greenberg J.T."/>
            <person name="Duan Y.P."/>
            <person name="Flores-Cruz Z."/>
            <person name="Huang Q."/>
            <person name="Clifford J.M."/>
            <person name="Presting G."/>
            <person name="Gonzalez E.T."/>
            <person name="Reddy J."/>
            <person name="Elphinstone J."/>
            <person name="Swanson J."/>
            <person name="Yao J."/>
            <person name="Mulholland V."/>
            <person name="Liu L."/>
            <person name="Farmerie W."/>
            <person name="Patnaikuni M."/>
            <person name="Balogh B."/>
            <person name="Norman D."/>
            <person name="Alvarez A."/>
            <person name="Castillo J.A."/>
            <person name="Jones J."/>
            <person name="Saddler G."/>
            <person name="Walunas T."/>
            <person name="Zhukov A."/>
            <person name="Mikhailova N."/>
        </authorList>
    </citation>
    <scope>NUCLEOTIDE SEQUENCE [LARGE SCALE GENOMIC DNA]</scope>
    <source>
        <strain evidence="1 2">UW551</strain>
    </source>
</reference>
<evidence type="ECO:0000313" key="2">
    <source>
        <dbReference type="Proteomes" id="UP000005933"/>
    </source>
</evidence>
<dbReference type="InterPro" id="IPR021390">
    <property type="entry name" value="DUF3025"/>
</dbReference>
<dbReference type="AlphaFoldDB" id="A0AB33VGC1"/>
<name>A0AB33VGC1_RALSU</name>
<gene>
    <name evidence="1" type="ORF">RRSL_03821</name>
</gene>
<organism evidence="1 2">
    <name type="scientific">Ralstonia solanacearum (strain UW551)</name>
    <dbReference type="NCBI Taxonomy" id="342110"/>
    <lineage>
        <taxon>Bacteria</taxon>
        <taxon>Pseudomonadati</taxon>
        <taxon>Pseudomonadota</taxon>
        <taxon>Betaproteobacteria</taxon>
        <taxon>Burkholderiales</taxon>
        <taxon>Burkholderiaceae</taxon>
        <taxon>Ralstonia</taxon>
        <taxon>Ralstonia solanacearum species complex</taxon>
    </lineage>
</organism>
<protein>
    <recommendedName>
        <fullName evidence="3">Transmembrane protein</fullName>
    </recommendedName>
</protein>
<dbReference type="EMBL" id="AAKL01000009">
    <property type="protein sequence ID" value="EAP73904.1"/>
    <property type="molecule type" value="Genomic_DNA"/>
</dbReference>
<proteinExistence type="predicted"/>
<dbReference type="Pfam" id="PF11227">
    <property type="entry name" value="DUF3025"/>
    <property type="match status" value="1"/>
</dbReference>
<accession>A0AB33VGC1</accession>
<dbReference type="Proteomes" id="UP000005933">
    <property type="component" value="Unassembled WGS sequence"/>
</dbReference>
<sequence length="301" mass="32148">MAIARRGPLRRADAGAVARRRDAALEDGLSLIPAGWTGIDWAHPAFAPLAAIGMPIAQAVGQGADLRDALNAHAERQDLRTAGGHPLRFIPQGALPPGAAYEAHIAASGGVPTRDNLHDFFNALIWLHWPRTKAMLNARQASAIARDGIGAARGAVRDAATLFDENALIFLHSSDVPERCLTGFDWPGLFIEGRAAWGRSCAVLPFGHALLEKLVAPYKSITAHAWPVRVVSLEALVKTVSIDAVLADRLAGADLATGDFRPLPVMGIPGWCEANRDPAFYSDATVFRTGRRRSAKPGQKC</sequence>
<evidence type="ECO:0008006" key="3">
    <source>
        <dbReference type="Google" id="ProtNLM"/>
    </source>
</evidence>
<comment type="caution">
    <text evidence="1">The sequence shown here is derived from an EMBL/GenBank/DDBJ whole genome shotgun (WGS) entry which is preliminary data.</text>
</comment>
<evidence type="ECO:0000313" key="1">
    <source>
        <dbReference type="EMBL" id="EAP73904.1"/>
    </source>
</evidence>